<name>A0ACB8QV10_9AGAM</name>
<organism evidence="1 2">
    <name type="scientific">Vararia minispora EC-137</name>
    <dbReference type="NCBI Taxonomy" id="1314806"/>
    <lineage>
        <taxon>Eukaryota</taxon>
        <taxon>Fungi</taxon>
        <taxon>Dikarya</taxon>
        <taxon>Basidiomycota</taxon>
        <taxon>Agaricomycotina</taxon>
        <taxon>Agaricomycetes</taxon>
        <taxon>Russulales</taxon>
        <taxon>Lachnocladiaceae</taxon>
        <taxon>Vararia</taxon>
    </lineage>
</organism>
<reference evidence="1" key="2">
    <citation type="journal article" date="2022" name="New Phytol.">
        <title>Evolutionary transition to the ectomycorrhizal habit in the genomes of a hyperdiverse lineage of mushroom-forming fungi.</title>
        <authorList>
            <person name="Looney B."/>
            <person name="Miyauchi S."/>
            <person name="Morin E."/>
            <person name="Drula E."/>
            <person name="Courty P.E."/>
            <person name="Kohler A."/>
            <person name="Kuo A."/>
            <person name="LaButti K."/>
            <person name="Pangilinan J."/>
            <person name="Lipzen A."/>
            <person name="Riley R."/>
            <person name="Andreopoulos W."/>
            <person name="He G."/>
            <person name="Johnson J."/>
            <person name="Nolan M."/>
            <person name="Tritt A."/>
            <person name="Barry K.W."/>
            <person name="Grigoriev I.V."/>
            <person name="Nagy L.G."/>
            <person name="Hibbett D."/>
            <person name="Henrissat B."/>
            <person name="Matheny P.B."/>
            <person name="Labbe J."/>
            <person name="Martin F.M."/>
        </authorList>
    </citation>
    <scope>NUCLEOTIDE SEQUENCE</scope>
    <source>
        <strain evidence="1">EC-137</strain>
    </source>
</reference>
<dbReference type="Proteomes" id="UP000814128">
    <property type="component" value="Unassembled WGS sequence"/>
</dbReference>
<comment type="caution">
    <text evidence="1">The sequence shown here is derived from an EMBL/GenBank/DDBJ whole genome shotgun (WGS) entry which is preliminary data.</text>
</comment>
<keyword evidence="2" id="KW-1185">Reference proteome</keyword>
<evidence type="ECO:0000313" key="1">
    <source>
        <dbReference type="EMBL" id="KAI0035281.1"/>
    </source>
</evidence>
<evidence type="ECO:0000313" key="2">
    <source>
        <dbReference type="Proteomes" id="UP000814128"/>
    </source>
</evidence>
<sequence length="589" mass="64259">MVYPHFSQEHVDVLVIGAGPAGLMCALGLLRAGVKVKIIDKRAQKVAVGQADGIMPRTIEVFETYGLKNALFDLGVFLYKQFTKSFSPVAMLDARYKVFITICQGMIEDIFITALRNGGVVVDRSLSPVAIDISPDVKALGDPSTYPITATLERTDGIKGSIDVRAKFIVGADGAHSWVRQALGIVMEGKATPRVWGAVDFRPSSQSDFPDWRVMTIAHTPTANAILIPRENDLVRLYGELGFESQYVDPSTGRVDLSHFKPETILGVTRTAFRPYLIEPASDKDIQWWTVYSIGQRIASAYSVHGRAFITGDACHTHSPKAAQGMNAAINDSHNLAWKLALVIRGHAKMPLLETYESERRAFGKELIAFDKWYADGFSSDANQELQETLGVNVGGFAGLRAFIGMLSGCETRYAPSDVVYDKPTGATALLVGARLPPCPLMRTADSAPADVQDTCPSDGRFKVLAFCGKLVDDADIERLQKLGQRVSAALEKTSARDVVSVVSILERIDESKRYSDVPCTLRSHWKSVLEDTVGPPETVKIYKKFGIGEEGALVVVRPDGHVAATATVEEVQVVEEFFSKILVAPAYT</sequence>
<accession>A0ACB8QV10</accession>
<reference evidence="1" key="1">
    <citation type="submission" date="2021-02" db="EMBL/GenBank/DDBJ databases">
        <authorList>
            <consortium name="DOE Joint Genome Institute"/>
            <person name="Ahrendt S."/>
            <person name="Looney B.P."/>
            <person name="Miyauchi S."/>
            <person name="Morin E."/>
            <person name="Drula E."/>
            <person name="Courty P.E."/>
            <person name="Chicoki N."/>
            <person name="Fauchery L."/>
            <person name="Kohler A."/>
            <person name="Kuo A."/>
            <person name="Labutti K."/>
            <person name="Pangilinan J."/>
            <person name="Lipzen A."/>
            <person name="Riley R."/>
            <person name="Andreopoulos W."/>
            <person name="He G."/>
            <person name="Johnson J."/>
            <person name="Barry K.W."/>
            <person name="Grigoriev I.V."/>
            <person name="Nagy L."/>
            <person name="Hibbett D."/>
            <person name="Henrissat B."/>
            <person name="Matheny P.B."/>
            <person name="Labbe J."/>
            <person name="Martin F."/>
        </authorList>
    </citation>
    <scope>NUCLEOTIDE SEQUENCE</scope>
    <source>
        <strain evidence="1">EC-137</strain>
    </source>
</reference>
<gene>
    <name evidence="1" type="ORF">K488DRAFT_83243</name>
</gene>
<proteinExistence type="predicted"/>
<protein>
    <submittedName>
        <fullName evidence="1">FAD binding domain-containing protein</fullName>
    </submittedName>
</protein>
<dbReference type="EMBL" id="MU273487">
    <property type="protein sequence ID" value="KAI0035281.1"/>
    <property type="molecule type" value="Genomic_DNA"/>
</dbReference>